<organism evidence="1 2">
    <name type="scientific">Gossypium aridum</name>
    <name type="common">American cotton</name>
    <name type="synonym">Erioxylum aridum</name>
    <dbReference type="NCBI Taxonomy" id="34290"/>
    <lineage>
        <taxon>Eukaryota</taxon>
        <taxon>Viridiplantae</taxon>
        <taxon>Streptophyta</taxon>
        <taxon>Embryophyta</taxon>
        <taxon>Tracheophyta</taxon>
        <taxon>Spermatophyta</taxon>
        <taxon>Magnoliopsida</taxon>
        <taxon>eudicotyledons</taxon>
        <taxon>Gunneridae</taxon>
        <taxon>Pentapetalae</taxon>
        <taxon>rosids</taxon>
        <taxon>malvids</taxon>
        <taxon>Malvales</taxon>
        <taxon>Malvaceae</taxon>
        <taxon>Malvoideae</taxon>
        <taxon>Gossypium</taxon>
    </lineage>
</organism>
<sequence>MNICMNIITLIPTRKLTLFQCNPLIGHMIGKKLVLS</sequence>
<evidence type="ECO:0000313" key="2">
    <source>
        <dbReference type="Proteomes" id="UP000593577"/>
    </source>
</evidence>
<dbReference type="Proteomes" id="UP000593577">
    <property type="component" value="Unassembled WGS sequence"/>
</dbReference>
<dbReference type="EMBL" id="JABFAA010000007">
    <property type="protein sequence ID" value="MBA0687125.1"/>
    <property type="molecule type" value="Genomic_DNA"/>
</dbReference>
<comment type="caution">
    <text evidence="1">The sequence shown here is derived from an EMBL/GenBank/DDBJ whole genome shotgun (WGS) entry which is preliminary data.</text>
</comment>
<evidence type="ECO:0000313" key="1">
    <source>
        <dbReference type="EMBL" id="MBA0687125.1"/>
    </source>
</evidence>
<accession>A0A7J8XIJ8</accession>
<dbReference type="AlphaFoldDB" id="A0A7J8XIJ8"/>
<protein>
    <submittedName>
        <fullName evidence="1">Uncharacterized protein</fullName>
    </submittedName>
</protein>
<reference evidence="1 2" key="1">
    <citation type="journal article" date="2019" name="Genome Biol. Evol.">
        <title>Insights into the evolution of the New World diploid cottons (Gossypium, subgenus Houzingenia) based on genome sequencing.</title>
        <authorList>
            <person name="Grover C.E."/>
            <person name="Arick M.A. 2nd"/>
            <person name="Thrash A."/>
            <person name="Conover J.L."/>
            <person name="Sanders W.S."/>
            <person name="Peterson D.G."/>
            <person name="Frelichowski J.E."/>
            <person name="Scheffler J.A."/>
            <person name="Scheffler B.E."/>
            <person name="Wendel J.F."/>
        </authorList>
    </citation>
    <scope>NUCLEOTIDE SEQUENCE [LARGE SCALE GENOMIC DNA]</scope>
    <source>
        <strain evidence="1">185</strain>
        <tissue evidence="1">Leaf</tissue>
    </source>
</reference>
<gene>
    <name evidence="1" type="ORF">Goari_014686</name>
</gene>
<proteinExistence type="predicted"/>
<name>A0A7J8XIJ8_GOSAI</name>
<keyword evidence="2" id="KW-1185">Reference proteome</keyword>